<dbReference type="Proteomes" id="UP000054099">
    <property type="component" value="Unassembled WGS sequence"/>
</dbReference>
<sequence>MSSTINNDLYLSSLQKRDTQSGGSSILGKDDFLKILMTQLQNQEPASPMEDKEFISQMATFSSLEQLTNMNSSIDQMISKQSAQTFMLQSGMIGKSVSYTVETTDADGTQQERKTGTVKAVLFENGASKFQLEDGNVVDLSSITKLENKNS</sequence>
<gene>
    <name evidence="3" type="ORF">AS030_06005</name>
</gene>
<evidence type="ECO:0000256" key="2">
    <source>
        <dbReference type="ARBA" id="ARBA00022795"/>
    </source>
</evidence>
<evidence type="ECO:0000313" key="4">
    <source>
        <dbReference type="Proteomes" id="UP000054099"/>
    </source>
</evidence>
<accession>A0A0V8JDU3</accession>
<comment type="similarity">
    <text evidence="1">Belongs to the FlgD family.</text>
</comment>
<reference evidence="3 4" key="1">
    <citation type="journal article" date="2014" name="Antonie Van Leeuwenhoek">
        <title>Fictibacillus enclensis sp. nov., isolated from marine sediment.</title>
        <authorList>
            <person name="Dastager S.G."/>
            <person name="Mawlankar R."/>
            <person name="Srinivasan K."/>
            <person name="Tang S.K."/>
            <person name="Lee J.C."/>
            <person name="Ramana V.V."/>
            <person name="Shouche Y.S."/>
        </authorList>
    </citation>
    <scope>NUCLEOTIDE SEQUENCE [LARGE SCALE GENOMIC DNA]</scope>
    <source>
        <strain evidence="3 4">NIO-1003</strain>
    </source>
</reference>
<evidence type="ECO:0000313" key="3">
    <source>
        <dbReference type="EMBL" id="KSU85073.1"/>
    </source>
</evidence>
<dbReference type="GO" id="GO:0044781">
    <property type="term" value="P:bacterial-type flagellum organization"/>
    <property type="evidence" value="ECO:0007669"/>
    <property type="project" value="UniProtKB-KW"/>
</dbReference>
<evidence type="ECO:0008006" key="5">
    <source>
        <dbReference type="Google" id="ProtNLM"/>
    </source>
</evidence>
<dbReference type="OrthoDB" id="280334at2"/>
<dbReference type="NCBIfam" id="NF007197">
    <property type="entry name" value="PRK09618.1"/>
    <property type="match status" value="1"/>
</dbReference>
<dbReference type="Pfam" id="PF03963">
    <property type="entry name" value="FlgD"/>
    <property type="match status" value="1"/>
</dbReference>
<comment type="caution">
    <text evidence="3">The sequence shown here is derived from an EMBL/GenBank/DDBJ whole genome shotgun (WGS) entry which is preliminary data.</text>
</comment>
<keyword evidence="4" id="KW-1185">Reference proteome</keyword>
<proteinExistence type="inferred from homology"/>
<dbReference type="EMBL" id="LNQN01000001">
    <property type="protein sequence ID" value="KSU85073.1"/>
    <property type="molecule type" value="Genomic_DNA"/>
</dbReference>
<dbReference type="InterPro" id="IPR005648">
    <property type="entry name" value="FlgD"/>
</dbReference>
<dbReference type="AlphaFoldDB" id="A0A0V8JDU3"/>
<protein>
    <recommendedName>
        <fullName evidence="5">Flagellar biosynthesis protein FlgD</fullName>
    </recommendedName>
</protein>
<name>A0A0V8JDU3_9BACL</name>
<keyword evidence="2" id="KW-1005">Bacterial flagellum biogenesis</keyword>
<evidence type="ECO:0000256" key="1">
    <source>
        <dbReference type="ARBA" id="ARBA00010577"/>
    </source>
</evidence>
<organism evidence="3 4">
    <name type="scientific">Fictibacillus enclensis</name>
    <dbReference type="NCBI Taxonomy" id="1017270"/>
    <lineage>
        <taxon>Bacteria</taxon>
        <taxon>Bacillati</taxon>
        <taxon>Bacillota</taxon>
        <taxon>Bacilli</taxon>
        <taxon>Bacillales</taxon>
        <taxon>Fictibacillaceae</taxon>
        <taxon>Fictibacillus</taxon>
    </lineage>
</organism>
<dbReference type="RefSeq" id="WP_061969437.1">
    <property type="nucleotide sequence ID" value="NZ_FMAV01000001.1"/>
</dbReference>